<reference evidence="1 2" key="1">
    <citation type="submission" date="2015-01" db="EMBL/GenBank/DDBJ databases">
        <authorList>
            <person name="Filippidou S."/>
            <person name="Jeanneret N."/>
            <person name="Russel-Delif L."/>
            <person name="Junier T."/>
            <person name="Wunderlin T."/>
            <person name="Molina V."/>
            <person name="Johnson S.L."/>
            <person name="Davenport K.W."/>
            <person name="Chain P.S."/>
            <person name="Dorador C."/>
            <person name="Junier P."/>
        </authorList>
    </citation>
    <scope>NUCLEOTIDE SEQUENCE [LARGE SCALE GENOMIC DNA]</scope>
    <source>
        <strain evidence="1 2">Et7/4</strain>
    </source>
</reference>
<proteinExistence type="predicted"/>
<dbReference type="PATRIC" id="fig|1462.6.peg.123"/>
<dbReference type="Pfam" id="PF18906">
    <property type="entry name" value="Phage_tube_2"/>
    <property type="match status" value="1"/>
</dbReference>
<dbReference type="EMBL" id="JYBP01000003">
    <property type="protein sequence ID" value="KJE28249.1"/>
    <property type="molecule type" value="Genomic_DNA"/>
</dbReference>
<name>A0A0D8BWA4_GEOKU</name>
<dbReference type="InterPro" id="IPR044000">
    <property type="entry name" value="Phage_tube_2"/>
</dbReference>
<dbReference type="AlphaFoldDB" id="A0A0D8BWA4"/>
<evidence type="ECO:0000313" key="2">
    <source>
        <dbReference type="Proteomes" id="UP000032522"/>
    </source>
</evidence>
<evidence type="ECO:0008006" key="3">
    <source>
        <dbReference type="Google" id="ProtNLM"/>
    </source>
</evidence>
<sequence>MAKQAHGFDNTVVVAKETTFAQAPTTGFKWIGIVESFEPEENNNLDSRLSVGVRAPFMLRAGVKEVDGSVSFALQNARMIALALGKVSTTGDGSNGYTHTITPVGSGEQLPSFTIQNHNLLHNFTRNYVGGKVDSLTLTASAEEAVTAEAEILFSHVEDSGITPATVQAELDNYFMFYEGSVKINSVQVANVREFELEINNNLERRFVLNGTNKPARIEEGNLEITASLTLDFTDTTQWDSFKNGDNLVVELMLQDVQNANHSIKVTLMGGMYDTNSLPVNAEEHQEQELEALFTGIEVVAKDGNATLI</sequence>
<comment type="caution">
    <text evidence="1">The sequence shown here is derived from an EMBL/GenBank/DDBJ whole genome shotgun (WGS) entry which is preliminary data.</text>
</comment>
<evidence type="ECO:0000313" key="1">
    <source>
        <dbReference type="EMBL" id="KJE28249.1"/>
    </source>
</evidence>
<gene>
    <name evidence="1" type="ORF">LG52_17</name>
</gene>
<protein>
    <recommendedName>
        <fullName evidence="3">Major tail protein</fullName>
    </recommendedName>
</protein>
<accession>A0A0D8BWA4</accession>
<dbReference type="Proteomes" id="UP000032522">
    <property type="component" value="Unassembled WGS sequence"/>
</dbReference>
<organism evidence="1 2">
    <name type="scientific">Geobacillus kaustophilus</name>
    <dbReference type="NCBI Taxonomy" id="1462"/>
    <lineage>
        <taxon>Bacteria</taxon>
        <taxon>Bacillati</taxon>
        <taxon>Bacillota</taxon>
        <taxon>Bacilli</taxon>
        <taxon>Bacillales</taxon>
        <taxon>Anoxybacillaceae</taxon>
        <taxon>Geobacillus</taxon>
        <taxon>Geobacillus thermoleovorans group</taxon>
    </lineage>
</organism>
<dbReference type="RefSeq" id="WP_044730444.1">
    <property type="nucleotide sequence ID" value="NZ_JYBP01000003.1"/>
</dbReference>